<dbReference type="InterPro" id="IPR036390">
    <property type="entry name" value="WH_DNA-bd_sf"/>
</dbReference>
<evidence type="ECO:0000313" key="5">
    <source>
        <dbReference type="EMBL" id="MBP1896463.1"/>
    </source>
</evidence>
<protein>
    <submittedName>
        <fullName evidence="5">BlaI family penicillinase repressor</fullName>
    </submittedName>
</protein>
<dbReference type="NCBIfam" id="NF012168">
    <property type="entry name" value="BlaI_of_BCL"/>
    <property type="match status" value="1"/>
</dbReference>
<proteinExistence type="inferred from homology"/>
<comment type="caution">
    <text evidence="5">The sequence shown here is derived from an EMBL/GenBank/DDBJ whole genome shotgun (WGS) entry which is preliminary data.</text>
</comment>
<dbReference type="PIRSF" id="PIRSF019455">
    <property type="entry name" value="CopR_AtkY"/>
    <property type="match status" value="1"/>
</dbReference>
<keyword evidence="3" id="KW-0238">DNA-binding</keyword>
<evidence type="ECO:0000256" key="2">
    <source>
        <dbReference type="ARBA" id="ARBA00023015"/>
    </source>
</evidence>
<evidence type="ECO:0000256" key="4">
    <source>
        <dbReference type="ARBA" id="ARBA00023163"/>
    </source>
</evidence>
<accession>A0ABS4FJR6</accession>
<dbReference type="InterPro" id="IPR036388">
    <property type="entry name" value="WH-like_DNA-bd_sf"/>
</dbReference>
<keyword evidence="4" id="KW-0804">Transcription</keyword>
<dbReference type="Proteomes" id="UP000706926">
    <property type="component" value="Unassembled WGS sequence"/>
</dbReference>
<dbReference type="SUPFAM" id="SSF46785">
    <property type="entry name" value="Winged helix' DNA-binding domain"/>
    <property type="match status" value="1"/>
</dbReference>
<sequence length="134" mass="15810">MNREVMKVPEQVPKISEAEWEVMNVLWERSPLTASEVIQALQEKTDWKPKTIRTLLDRLVKKEVVGVNQNQKVYTFTPLYSQSECQRAEAKSFLNRIYGGTMKSMLVHFFEEESLTEEEIKELRNMLNEKSDKR</sequence>
<dbReference type="Gene3D" id="1.10.10.10">
    <property type="entry name" value="Winged helix-like DNA-binding domain superfamily/Winged helix DNA-binding domain"/>
    <property type="match status" value="1"/>
</dbReference>
<keyword evidence="2" id="KW-0805">Transcription regulation</keyword>
<evidence type="ECO:0000256" key="3">
    <source>
        <dbReference type="ARBA" id="ARBA00023125"/>
    </source>
</evidence>
<dbReference type="EMBL" id="JAGGKI010000025">
    <property type="protein sequence ID" value="MBP1896463.1"/>
    <property type="molecule type" value="Genomic_DNA"/>
</dbReference>
<dbReference type="InterPro" id="IPR005650">
    <property type="entry name" value="BlaI_family"/>
</dbReference>
<comment type="similarity">
    <text evidence="1">Belongs to the BlaI transcriptional regulatory family.</text>
</comment>
<reference evidence="5 6" key="1">
    <citation type="submission" date="2021-03" db="EMBL/GenBank/DDBJ databases">
        <title>Genomic Encyclopedia of Type Strains, Phase IV (KMG-IV): sequencing the most valuable type-strain genomes for metagenomic binning, comparative biology and taxonomic classification.</title>
        <authorList>
            <person name="Goeker M."/>
        </authorList>
    </citation>
    <scope>NUCLEOTIDE SEQUENCE [LARGE SCALE GENOMIC DNA]</scope>
    <source>
        <strain evidence="5 6">DSM 15596</strain>
    </source>
</reference>
<gene>
    <name evidence="5" type="ORF">J2Z18_005594</name>
</gene>
<evidence type="ECO:0000256" key="1">
    <source>
        <dbReference type="ARBA" id="ARBA00011046"/>
    </source>
</evidence>
<keyword evidence="6" id="KW-1185">Reference proteome</keyword>
<dbReference type="Gene3D" id="1.10.4040.10">
    <property type="entry name" value="Penicillinase repressor domain"/>
    <property type="match status" value="1"/>
</dbReference>
<evidence type="ECO:0000313" key="6">
    <source>
        <dbReference type="Proteomes" id="UP000706926"/>
    </source>
</evidence>
<name>A0ABS4FJR6_9BACL</name>
<organism evidence="5 6">
    <name type="scientific">Paenibacillus lactis</name>
    <dbReference type="NCBI Taxonomy" id="228574"/>
    <lineage>
        <taxon>Bacteria</taxon>
        <taxon>Bacillati</taxon>
        <taxon>Bacillota</taxon>
        <taxon>Bacilli</taxon>
        <taxon>Bacillales</taxon>
        <taxon>Paenibacillaceae</taxon>
        <taxon>Paenibacillus</taxon>
    </lineage>
</organism>
<dbReference type="Pfam" id="PF03965">
    <property type="entry name" value="Penicillinase_R"/>
    <property type="match status" value="1"/>
</dbReference>